<keyword evidence="2" id="KW-1185">Reference proteome</keyword>
<organism evidence="1 2">
    <name type="scientific">Molorchus minor</name>
    <dbReference type="NCBI Taxonomy" id="1323400"/>
    <lineage>
        <taxon>Eukaryota</taxon>
        <taxon>Metazoa</taxon>
        <taxon>Ecdysozoa</taxon>
        <taxon>Arthropoda</taxon>
        <taxon>Hexapoda</taxon>
        <taxon>Insecta</taxon>
        <taxon>Pterygota</taxon>
        <taxon>Neoptera</taxon>
        <taxon>Endopterygota</taxon>
        <taxon>Coleoptera</taxon>
        <taxon>Polyphaga</taxon>
        <taxon>Cucujiformia</taxon>
        <taxon>Chrysomeloidea</taxon>
        <taxon>Cerambycidae</taxon>
        <taxon>Lamiinae</taxon>
        <taxon>Monochamini</taxon>
        <taxon>Molorchus</taxon>
    </lineage>
</organism>
<sequence>MESAVCASCLDSLTTYNNFVTICESTEERINLYHDMQQGRAIIKLRDVLTFLIKCITDNVNIKKEGALNNKEYRLQGSDVKEEVLDKYEGATCNYEIKHKMNLKRSRCESPIKHGGYVLVSAEVALF</sequence>
<proteinExistence type="predicted"/>
<evidence type="ECO:0000313" key="1">
    <source>
        <dbReference type="EMBL" id="KAJ8983711.1"/>
    </source>
</evidence>
<comment type="caution">
    <text evidence="1">The sequence shown here is derived from an EMBL/GenBank/DDBJ whole genome shotgun (WGS) entry which is preliminary data.</text>
</comment>
<reference evidence="1" key="1">
    <citation type="journal article" date="2023" name="Insect Mol. Biol.">
        <title>Genome sequencing provides insights into the evolution of gene families encoding plant cell wall-degrading enzymes in longhorned beetles.</title>
        <authorList>
            <person name="Shin N.R."/>
            <person name="Okamura Y."/>
            <person name="Kirsch R."/>
            <person name="Pauchet Y."/>
        </authorList>
    </citation>
    <scope>NUCLEOTIDE SEQUENCE</scope>
    <source>
        <strain evidence="1">MMC_N1</strain>
    </source>
</reference>
<evidence type="ECO:0000313" key="2">
    <source>
        <dbReference type="Proteomes" id="UP001162164"/>
    </source>
</evidence>
<protein>
    <submittedName>
        <fullName evidence="1">Uncharacterized protein</fullName>
    </submittedName>
</protein>
<dbReference type="EMBL" id="JAPWTJ010000065">
    <property type="protein sequence ID" value="KAJ8983711.1"/>
    <property type="molecule type" value="Genomic_DNA"/>
</dbReference>
<dbReference type="Proteomes" id="UP001162164">
    <property type="component" value="Unassembled WGS sequence"/>
</dbReference>
<name>A0ABQ9K0U4_9CUCU</name>
<gene>
    <name evidence="1" type="ORF">NQ317_009146</name>
</gene>
<accession>A0ABQ9K0U4</accession>